<name>A0ABT1E4K3_9ACTN</name>
<organism evidence="3 4">
    <name type="scientific">Paractinoplanes aksuensis</name>
    <dbReference type="NCBI Taxonomy" id="2939490"/>
    <lineage>
        <taxon>Bacteria</taxon>
        <taxon>Bacillati</taxon>
        <taxon>Actinomycetota</taxon>
        <taxon>Actinomycetes</taxon>
        <taxon>Micromonosporales</taxon>
        <taxon>Micromonosporaceae</taxon>
        <taxon>Paractinoplanes</taxon>
    </lineage>
</organism>
<dbReference type="InterPro" id="IPR047650">
    <property type="entry name" value="Transpos_IS110"/>
</dbReference>
<accession>A0ABT1E4K3</accession>
<keyword evidence="4" id="KW-1185">Reference proteome</keyword>
<feature type="domain" description="Transposase IS116/IS110/IS902 C-terminal" evidence="2">
    <location>
        <begin position="239"/>
        <end position="319"/>
    </location>
</feature>
<dbReference type="PANTHER" id="PTHR33055">
    <property type="entry name" value="TRANSPOSASE FOR INSERTION SEQUENCE ELEMENT IS1111A"/>
    <property type="match status" value="1"/>
</dbReference>
<proteinExistence type="predicted"/>
<evidence type="ECO:0000259" key="1">
    <source>
        <dbReference type="Pfam" id="PF01548"/>
    </source>
</evidence>
<dbReference type="PANTHER" id="PTHR33055:SF16">
    <property type="entry name" value="TRANSPOSASE FOR INSERTION SEQUENCE ELEMENT IS1547"/>
    <property type="match status" value="1"/>
</dbReference>
<dbReference type="InterPro" id="IPR002525">
    <property type="entry name" value="Transp_IS110-like_N"/>
</dbReference>
<reference evidence="3 4" key="1">
    <citation type="submission" date="2022-06" db="EMBL/GenBank/DDBJ databases">
        <title>New Species of the Genus Actinoplanes, ActinopZanes ferrugineus.</title>
        <authorList>
            <person name="Ding P."/>
        </authorList>
    </citation>
    <scope>NUCLEOTIDE SEQUENCE [LARGE SCALE GENOMIC DNA]</scope>
    <source>
        <strain evidence="3 4">TRM88003</strain>
    </source>
</reference>
<dbReference type="InterPro" id="IPR003346">
    <property type="entry name" value="Transposase_20"/>
</dbReference>
<dbReference type="NCBIfam" id="NF033542">
    <property type="entry name" value="transpos_IS110"/>
    <property type="match status" value="1"/>
</dbReference>
<protein>
    <submittedName>
        <fullName evidence="3">IS110 family transposase</fullName>
    </submittedName>
</protein>
<comment type="caution">
    <text evidence="3">The sequence shown here is derived from an EMBL/GenBank/DDBJ whole genome shotgun (WGS) entry which is preliminary data.</text>
</comment>
<sequence>MSHPPVTSQPDTTAEVVLGVDTHKEFHVAALVSVLGVVLAWHRFSATAAGYRQLLAWAGGFGVVRRAGIEGSHSYGAALTRHLQAAGLEVIEVSQPDRAERRRRGKTDVLDAEAAARAVLSGRAGAVAKTSTGPVEMIRMFKLAKASAVKSRTQTINQLKAVLVGAEPSLREPLAGLSNPKLFRACAQLDAGTPIDTSTATTYTLRLLARRITALSAEITDLDRRITDAVHACRPALLDRHGVGPDTAAALLLAAGDNPHRLTSEAGFAALCGVNPIEVSSGKNSRRRLNRGGDRQANSALYTVAVTRLRWDQRTRDYVERRVTEGKTRREAIRCLKRYIARELYQLIAPAAPTPA</sequence>
<dbReference type="EMBL" id="JAMYJR010000088">
    <property type="protein sequence ID" value="MCO8278072.1"/>
    <property type="molecule type" value="Genomic_DNA"/>
</dbReference>
<evidence type="ECO:0000259" key="2">
    <source>
        <dbReference type="Pfam" id="PF02371"/>
    </source>
</evidence>
<evidence type="ECO:0000313" key="3">
    <source>
        <dbReference type="EMBL" id="MCO8278072.1"/>
    </source>
</evidence>
<evidence type="ECO:0000313" key="4">
    <source>
        <dbReference type="Proteomes" id="UP001523369"/>
    </source>
</evidence>
<dbReference type="Proteomes" id="UP001523369">
    <property type="component" value="Unassembled WGS sequence"/>
</dbReference>
<feature type="domain" description="Transposase IS110-like N-terminal" evidence="1">
    <location>
        <begin position="18"/>
        <end position="166"/>
    </location>
</feature>
<dbReference type="Pfam" id="PF01548">
    <property type="entry name" value="DEDD_Tnp_IS110"/>
    <property type="match status" value="1"/>
</dbReference>
<dbReference type="Pfam" id="PF02371">
    <property type="entry name" value="Transposase_20"/>
    <property type="match status" value="1"/>
</dbReference>
<gene>
    <name evidence="3" type="ORF">M1L60_46650</name>
</gene>
<dbReference type="RefSeq" id="WP_253244070.1">
    <property type="nucleotide sequence ID" value="NZ_JAMYJR010000088.1"/>
</dbReference>